<sequence>MRLLPIPDANGNPMIWINADHLVSVQPITHRGQTGIVLAAEVKVDGMPLQRIPLGELTDASEVQEAFANFLAALQAPN</sequence>
<accession>A0ABU3GHH1</accession>
<dbReference type="EMBL" id="JAUZVV010000003">
    <property type="protein sequence ID" value="MDT3318120.1"/>
    <property type="molecule type" value="Genomic_DNA"/>
</dbReference>
<evidence type="ECO:0000313" key="2">
    <source>
        <dbReference type="Proteomes" id="UP001251849"/>
    </source>
</evidence>
<dbReference type="RefSeq" id="WP_311863449.1">
    <property type="nucleotide sequence ID" value="NZ_JAUZVV010000003.1"/>
</dbReference>
<protein>
    <submittedName>
        <fullName evidence="1">Uncharacterized protein</fullName>
    </submittedName>
</protein>
<comment type="caution">
    <text evidence="1">The sequence shown here is derived from an EMBL/GenBank/DDBJ whole genome shotgun (WGS) entry which is preliminary data.</text>
</comment>
<reference evidence="1 2" key="1">
    <citation type="submission" date="2023-08" db="EMBL/GenBank/DDBJ databases">
        <title>Microbacterium aquilitoris sp. nov. and Microbacterium gwkjibeachense sp. nov., isolated from beach.</title>
        <authorList>
            <person name="Lee S.D."/>
            <person name="Yang H."/>
            <person name="Kim I."/>
        </authorList>
    </citation>
    <scope>NUCLEOTIDE SEQUENCE [LARGE SCALE GENOMIC DNA]</scope>
    <source>
        <strain evidence="1 2">KSW4-11</strain>
    </source>
</reference>
<keyword evidence="2" id="KW-1185">Reference proteome</keyword>
<organism evidence="1 2">
    <name type="scientific">Microbacterium gawkjiense</name>
    <dbReference type="NCBI Taxonomy" id="3067309"/>
    <lineage>
        <taxon>Bacteria</taxon>
        <taxon>Bacillati</taxon>
        <taxon>Actinomycetota</taxon>
        <taxon>Actinomycetes</taxon>
        <taxon>Micrococcales</taxon>
        <taxon>Microbacteriaceae</taxon>
        <taxon>Microbacterium</taxon>
    </lineage>
</organism>
<proteinExistence type="predicted"/>
<evidence type="ECO:0000313" key="1">
    <source>
        <dbReference type="EMBL" id="MDT3318120.1"/>
    </source>
</evidence>
<dbReference type="Proteomes" id="UP001251849">
    <property type="component" value="Unassembled WGS sequence"/>
</dbReference>
<name>A0ABU3GHH1_9MICO</name>
<gene>
    <name evidence="1" type="ORF">Q9S71_14930</name>
</gene>